<gene>
    <name evidence="1" type="ORF">SDRG_04481</name>
</gene>
<accession>T0QTM3</accession>
<name>T0QTM3_SAPDV</name>
<evidence type="ECO:0000313" key="1">
    <source>
        <dbReference type="EMBL" id="EQC38051.1"/>
    </source>
</evidence>
<dbReference type="Proteomes" id="UP000030762">
    <property type="component" value="Unassembled WGS sequence"/>
</dbReference>
<reference evidence="1 2" key="1">
    <citation type="submission" date="2012-04" db="EMBL/GenBank/DDBJ databases">
        <title>The Genome Sequence of Saprolegnia declina VS20.</title>
        <authorList>
            <consortium name="The Broad Institute Genome Sequencing Platform"/>
            <person name="Russ C."/>
            <person name="Nusbaum C."/>
            <person name="Tyler B."/>
            <person name="van West P."/>
            <person name="Dieguez-Uribeondo J."/>
            <person name="de Bruijn I."/>
            <person name="Tripathy S."/>
            <person name="Jiang R."/>
            <person name="Young S.K."/>
            <person name="Zeng Q."/>
            <person name="Gargeya S."/>
            <person name="Fitzgerald M."/>
            <person name="Haas B."/>
            <person name="Abouelleil A."/>
            <person name="Alvarado L."/>
            <person name="Arachchi H.M."/>
            <person name="Berlin A."/>
            <person name="Chapman S.B."/>
            <person name="Goldberg J."/>
            <person name="Griggs A."/>
            <person name="Gujja S."/>
            <person name="Hansen M."/>
            <person name="Howarth C."/>
            <person name="Imamovic A."/>
            <person name="Larimer J."/>
            <person name="McCowen C."/>
            <person name="Montmayeur A."/>
            <person name="Murphy C."/>
            <person name="Neiman D."/>
            <person name="Pearson M."/>
            <person name="Priest M."/>
            <person name="Roberts A."/>
            <person name="Saif S."/>
            <person name="Shea T."/>
            <person name="Sisk P."/>
            <person name="Sykes S."/>
            <person name="Wortman J."/>
            <person name="Nusbaum C."/>
            <person name="Birren B."/>
        </authorList>
    </citation>
    <scope>NUCLEOTIDE SEQUENCE [LARGE SCALE GENOMIC DNA]</scope>
    <source>
        <strain evidence="1 2">VS20</strain>
    </source>
</reference>
<evidence type="ECO:0000313" key="2">
    <source>
        <dbReference type="Proteomes" id="UP000030762"/>
    </source>
</evidence>
<dbReference type="GeneID" id="19945208"/>
<dbReference type="OrthoDB" id="58199at2759"/>
<dbReference type="OMA" id="RIKVRVF"/>
<organism evidence="1 2">
    <name type="scientific">Saprolegnia diclina (strain VS20)</name>
    <dbReference type="NCBI Taxonomy" id="1156394"/>
    <lineage>
        <taxon>Eukaryota</taxon>
        <taxon>Sar</taxon>
        <taxon>Stramenopiles</taxon>
        <taxon>Oomycota</taxon>
        <taxon>Saprolegniomycetes</taxon>
        <taxon>Saprolegniales</taxon>
        <taxon>Saprolegniaceae</taxon>
        <taxon>Saprolegnia</taxon>
    </lineage>
</organism>
<protein>
    <submittedName>
        <fullName evidence="1">Uncharacterized protein</fullName>
    </submittedName>
</protein>
<keyword evidence="2" id="KW-1185">Reference proteome</keyword>
<dbReference type="VEuPathDB" id="FungiDB:SDRG_04481"/>
<dbReference type="EMBL" id="JH767142">
    <property type="protein sequence ID" value="EQC38051.1"/>
    <property type="molecule type" value="Genomic_DNA"/>
</dbReference>
<sequence>MVVRIKVRVFLFPVDPLVEHSYVVGSRPGGLSSVIGMVVVEDDEDLTFQSVRPRIELQQDGSVLRRHIMYQEALFLMTSGANPHQWPVKALQTYWLGYYAHEDDLVPTIIPTADEHQSFREFLDMKTTKLTADLILIPQSQIGPVCNACCQGCAACPPIAAWHPRSDVAKVPATPAPNASAPAAAL</sequence>
<dbReference type="eggNOG" id="ENOG502S1YK">
    <property type="taxonomic scope" value="Eukaryota"/>
</dbReference>
<dbReference type="InParanoid" id="T0QTM3"/>
<dbReference type="AlphaFoldDB" id="T0QTM3"/>
<proteinExistence type="predicted"/>
<dbReference type="RefSeq" id="XP_008608378.1">
    <property type="nucleotide sequence ID" value="XM_008610156.1"/>
</dbReference>